<evidence type="ECO:0000256" key="3">
    <source>
        <dbReference type="ARBA" id="ARBA00023125"/>
    </source>
</evidence>
<protein>
    <submittedName>
        <fullName evidence="7">TetR/AcrR family transcriptional regulator</fullName>
    </submittedName>
</protein>
<keyword evidence="4" id="KW-0804">Transcription</keyword>
<comment type="caution">
    <text evidence="7">The sequence shown here is derived from an EMBL/GenBank/DDBJ whole genome shotgun (WGS) entry which is preliminary data.</text>
</comment>
<dbReference type="PANTHER" id="PTHR30055">
    <property type="entry name" value="HTH-TYPE TRANSCRIPTIONAL REGULATOR RUTR"/>
    <property type="match status" value="1"/>
</dbReference>
<evidence type="ECO:0000256" key="5">
    <source>
        <dbReference type="PROSITE-ProRule" id="PRU00335"/>
    </source>
</evidence>
<dbReference type="PROSITE" id="PS50977">
    <property type="entry name" value="HTH_TETR_2"/>
    <property type="match status" value="1"/>
</dbReference>
<organism evidence="7 8">
    <name type="scientific">Streptomyces ossamyceticus</name>
    <dbReference type="NCBI Taxonomy" id="249581"/>
    <lineage>
        <taxon>Bacteria</taxon>
        <taxon>Bacillati</taxon>
        <taxon>Actinomycetota</taxon>
        <taxon>Actinomycetes</taxon>
        <taxon>Kitasatosporales</taxon>
        <taxon>Streptomycetaceae</taxon>
        <taxon>Streptomyces</taxon>
    </lineage>
</organism>
<dbReference type="RefSeq" id="WP_355403275.1">
    <property type="nucleotide sequence ID" value="NZ_JBEGHN010000034.1"/>
</dbReference>
<dbReference type="InterPro" id="IPR009057">
    <property type="entry name" value="Homeodomain-like_sf"/>
</dbReference>
<dbReference type="Pfam" id="PF13977">
    <property type="entry name" value="TetR_C_6"/>
    <property type="match status" value="1"/>
</dbReference>
<reference evidence="7 8" key="1">
    <citation type="submission" date="2024-06" db="EMBL/GenBank/DDBJ databases">
        <title>The Natural Products Discovery Center: Release of the First 8490 Sequenced Strains for Exploring Actinobacteria Biosynthetic Diversity.</title>
        <authorList>
            <person name="Kalkreuter E."/>
            <person name="Kautsar S.A."/>
            <person name="Yang D."/>
            <person name="Bader C.D."/>
            <person name="Teijaro C.N."/>
            <person name="Fluegel L."/>
            <person name="Davis C.M."/>
            <person name="Simpson J.R."/>
            <person name="Lauterbach L."/>
            <person name="Steele A.D."/>
            <person name="Gui C."/>
            <person name="Meng S."/>
            <person name="Li G."/>
            <person name="Viehrig K."/>
            <person name="Ye F."/>
            <person name="Su P."/>
            <person name="Kiefer A.F."/>
            <person name="Nichols A."/>
            <person name="Cepeda A.J."/>
            <person name="Yan W."/>
            <person name="Fan B."/>
            <person name="Jiang Y."/>
            <person name="Adhikari A."/>
            <person name="Zheng C.-J."/>
            <person name="Schuster L."/>
            <person name="Cowan T.M."/>
            <person name="Smanski M.J."/>
            <person name="Chevrette M.G."/>
            <person name="De Carvalho L.P.S."/>
            <person name="Shen B."/>
        </authorList>
    </citation>
    <scope>NUCLEOTIDE SEQUENCE [LARGE SCALE GENOMIC DNA]</scope>
    <source>
        <strain evidence="7 8">NPDC006434</strain>
    </source>
</reference>
<sequence length="205" mass="23320">MTDQKSRRHRRLERPRERVMQEAWALLVERGLADLSLSELGRRLDTSAGHLSYYFGSKSGLLLELLRWSEDELAGQRDALLESGAPAEERLHRLCVLNFPRAAGDPRWLLWAELWPRVMHEPALREAQLEFDAAWREAIARILSELTDDVELLTQRVVALMDGLSVALLTGDTTLTVEGAWQHVKALLPTTPPDQPRRARPHALP</sequence>
<dbReference type="Pfam" id="PF00440">
    <property type="entry name" value="TetR_N"/>
    <property type="match status" value="1"/>
</dbReference>
<feature type="domain" description="HTH tetR-type" evidence="6">
    <location>
        <begin position="13"/>
        <end position="73"/>
    </location>
</feature>
<dbReference type="SUPFAM" id="SSF48498">
    <property type="entry name" value="Tetracyclin repressor-like, C-terminal domain"/>
    <property type="match status" value="1"/>
</dbReference>
<dbReference type="Gene3D" id="1.10.357.10">
    <property type="entry name" value="Tetracycline Repressor, domain 2"/>
    <property type="match status" value="1"/>
</dbReference>
<dbReference type="InterPro" id="IPR001647">
    <property type="entry name" value="HTH_TetR"/>
</dbReference>
<dbReference type="SUPFAM" id="SSF46689">
    <property type="entry name" value="Homeodomain-like"/>
    <property type="match status" value="1"/>
</dbReference>
<proteinExistence type="predicted"/>
<keyword evidence="8" id="KW-1185">Reference proteome</keyword>
<dbReference type="InterPro" id="IPR039538">
    <property type="entry name" value="BetI_C"/>
</dbReference>
<name>A0ABV2VC58_9ACTN</name>
<evidence type="ECO:0000313" key="7">
    <source>
        <dbReference type="EMBL" id="MET9850234.1"/>
    </source>
</evidence>
<dbReference type="Proteomes" id="UP001550210">
    <property type="component" value="Unassembled WGS sequence"/>
</dbReference>
<evidence type="ECO:0000256" key="2">
    <source>
        <dbReference type="ARBA" id="ARBA00023015"/>
    </source>
</evidence>
<dbReference type="PANTHER" id="PTHR30055:SF200">
    <property type="entry name" value="HTH-TYPE TRANSCRIPTIONAL REPRESSOR BDCR"/>
    <property type="match status" value="1"/>
</dbReference>
<keyword evidence="2" id="KW-0805">Transcription regulation</keyword>
<dbReference type="InterPro" id="IPR050109">
    <property type="entry name" value="HTH-type_TetR-like_transc_reg"/>
</dbReference>
<evidence type="ECO:0000256" key="4">
    <source>
        <dbReference type="ARBA" id="ARBA00023163"/>
    </source>
</evidence>
<accession>A0ABV2VC58</accession>
<keyword evidence="1" id="KW-0678">Repressor</keyword>
<keyword evidence="3 5" id="KW-0238">DNA-binding</keyword>
<gene>
    <name evidence="7" type="ORF">ABZZ21_37935</name>
</gene>
<evidence type="ECO:0000256" key="1">
    <source>
        <dbReference type="ARBA" id="ARBA00022491"/>
    </source>
</evidence>
<feature type="DNA-binding region" description="H-T-H motif" evidence="5">
    <location>
        <begin position="36"/>
        <end position="55"/>
    </location>
</feature>
<evidence type="ECO:0000259" key="6">
    <source>
        <dbReference type="PROSITE" id="PS50977"/>
    </source>
</evidence>
<dbReference type="InterPro" id="IPR036271">
    <property type="entry name" value="Tet_transcr_reg_TetR-rel_C_sf"/>
</dbReference>
<evidence type="ECO:0000313" key="8">
    <source>
        <dbReference type="Proteomes" id="UP001550210"/>
    </source>
</evidence>
<dbReference type="EMBL" id="JBEXPZ010000068">
    <property type="protein sequence ID" value="MET9850234.1"/>
    <property type="molecule type" value="Genomic_DNA"/>
</dbReference>